<organism evidence="4">
    <name type="scientific">marine sediment metagenome</name>
    <dbReference type="NCBI Taxonomy" id="412755"/>
    <lineage>
        <taxon>unclassified sequences</taxon>
        <taxon>metagenomes</taxon>
        <taxon>ecological metagenomes</taxon>
    </lineage>
</organism>
<dbReference type="SUPFAM" id="SSF51735">
    <property type="entry name" value="NAD(P)-binding Rossmann-fold domains"/>
    <property type="match status" value="3"/>
</dbReference>
<dbReference type="GO" id="GO:0016616">
    <property type="term" value="F:oxidoreductase activity, acting on the CH-OH group of donors, NAD or NADP as acceptor"/>
    <property type="evidence" value="ECO:0007669"/>
    <property type="project" value="InterPro"/>
</dbReference>
<dbReference type="Gene3D" id="3.40.50.720">
    <property type="entry name" value="NAD(P)-binding Rossmann-like Domain"/>
    <property type="match status" value="2"/>
</dbReference>
<dbReference type="Gene3D" id="3.10.28.10">
    <property type="entry name" value="Homing endonucleases"/>
    <property type="match status" value="2"/>
</dbReference>
<dbReference type="InterPro" id="IPR030934">
    <property type="entry name" value="Intein_C"/>
</dbReference>
<evidence type="ECO:0000313" key="4">
    <source>
        <dbReference type="EMBL" id="KKN70807.1"/>
    </source>
</evidence>
<accession>A0A0F9T799</accession>
<sequence>MSKKKVLCTGSCGFIFSNFVRLGIRYTTDYAFVSVDKVATAHSLNNVYAHNRHKFHLADVADAHIMDKIFELERPDIVVHGAAESVSEDTIIPYMGPKKIEHIEIRDLWDRFEKRNELTEDSFEKTVEVMNLDSEQQRALTIKNGFGQWRQIKQISRHWYDGPMIRMVQKWGEINVTPNHCIYNSNMSLVKPSEGVELLSIRNIEPSHSLKDNIDEFGEFHWKTSIDDLLFMVAFYITEGWASFNKANGGYIVGFCQNELEDVKRVSNILKSNFNLNTYINKARKCKFVTVSNKKLFENIIKLCGKNSGAKRLPSFIFTLNKNLKKKFIEYLVYFDGHKYTETNKKYTTNSRLLAAQLSTLFSMVGQNYSYGRKIHKEKKWSDNFNFQLSDKYNKLNKSRYEEHHYKGWVYDLEIDDTHKFVCGLGNVVVHNSHVDDSIASANPFIMSNVLGTQVIADACVKHKVERLIYISCYDSMTRAVTRGGLKYWHELNVGDSVLSINPSTGNVEEKKINKIIVQDYNGKMMRFKSERSDFCVTPNHRCIYTDHATKQDSKLYWSSAEGLFNSKNKYLPTGKLCSSTNQNSTINVNGVGEVDASALFYICGVFIADGFNAYQEKKIPNKTGLDRHDFLTKCRDSKTGKFIKTGKVGDNETTTCHSYRIFFDVPQNDKARDRLESCLKLVGIKFYSHKNKSGEHIYFSSKEWMGFFKQFGYLAKNKQIPERVFNYNYNLLLSLWEGIHDGDGHGNNISGRTVNITTVSDMLAGQLCYLGACIGFTSKIKKKHSISFLDGRKIEGDSNVVYFSQVRRPKISKPTEIDYSGKIWCLSVEDNKNFLTERNGYITYSGNTDEVYGQLGKDDDPWTENGRLSPRNPYSASKAAGELIVKATSQTHGLKYNITRSCNNYGPRQSAKNLVPKIIRNILHKKPVPIYGTGNQLREWIHVADNCFAVLKILESALPNETYNISAGHEISNLEMFHNICNIMGVGQEGHDLLTFVEDRKGHDFRYSVDYSKIKSIGWEPKFRFKKGLNQCINWYLRNPWFFRTSSA</sequence>
<dbReference type="Gene3D" id="3.90.25.10">
    <property type="entry name" value="UDP-galactose 4-epimerase, domain 1"/>
    <property type="match status" value="1"/>
</dbReference>
<dbReference type="Pfam" id="PF01073">
    <property type="entry name" value="3Beta_HSD"/>
    <property type="match status" value="1"/>
</dbReference>
<dbReference type="InterPro" id="IPR036844">
    <property type="entry name" value="Hint_dom_sf"/>
</dbReference>
<dbReference type="GO" id="GO:0016539">
    <property type="term" value="P:intein-mediated protein splicing"/>
    <property type="evidence" value="ECO:0007669"/>
    <property type="project" value="InterPro"/>
</dbReference>
<dbReference type="EMBL" id="LAZR01000396">
    <property type="protein sequence ID" value="KKN70807.1"/>
    <property type="molecule type" value="Genomic_DNA"/>
</dbReference>
<dbReference type="InterPro" id="IPR004042">
    <property type="entry name" value="Intein_endonuc_central"/>
</dbReference>
<dbReference type="InterPro" id="IPR006142">
    <property type="entry name" value="INTEIN"/>
</dbReference>
<keyword evidence="2" id="KW-0651">Protein splicing</keyword>
<dbReference type="SUPFAM" id="SSF55608">
    <property type="entry name" value="Homing endonucleases"/>
    <property type="match status" value="1"/>
</dbReference>
<dbReference type="Pfam" id="PF16363">
    <property type="entry name" value="GDP_Man_Dehyd"/>
    <property type="match status" value="1"/>
</dbReference>
<reference evidence="4" key="1">
    <citation type="journal article" date="2015" name="Nature">
        <title>Complex archaea that bridge the gap between prokaryotes and eukaryotes.</title>
        <authorList>
            <person name="Spang A."/>
            <person name="Saw J.H."/>
            <person name="Jorgensen S.L."/>
            <person name="Zaremba-Niedzwiedzka K."/>
            <person name="Martijn J."/>
            <person name="Lind A.E."/>
            <person name="van Eijk R."/>
            <person name="Schleper C."/>
            <person name="Guy L."/>
            <person name="Ettema T.J."/>
        </authorList>
    </citation>
    <scope>NUCLEOTIDE SEQUENCE</scope>
</reference>
<protein>
    <recommendedName>
        <fullName evidence="3">DOD-type homing endonuclease domain-containing protein</fullName>
    </recommendedName>
</protein>
<name>A0A0F9T799_9ZZZZ</name>
<feature type="domain" description="DOD-type homing endonuclease" evidence="3">
    <location>
        <begin position="603"/>
        <end position="777"/>
    </location>
</feature>
<proteinExistence type="predicted"/>
<dbReference type="InterPro" id="IPR016040">
    <property type="entry name" value="NAD(P)-bd_dom"/>
</dbReference>
<keyword evidence="1" id="KW-0068">Autocatalytic cleavage</keyword>
<evidence type="ECO:0000256" key="2">
    <source>
        <dbReference type="ARBA" id="ARBA00023000"/>
    </source>
</evidence>
<dbReference type="PRINTS" id="PR00379">
    <property type="entry name" value="INTEIN"/>
</dbReference>
<gene>
    <name evidence="4" type="ORF">LCGC14_0426990</name>
</gene>
<dbReference type="PROSITE" id="PS50818">
    <property type="entry name" value="INTEIN_C_TER"/>
    <property type="match status" value="1"/>
</dbReference>
<dbReference type="InterPro" id="IPR002225">
    <property type="entry name" value="3Beta_OHSteriod_DH/Estase"/>
</dbReference>
<dbReference type="AlphaFoldDB" id="A0A0F9T799"/>
<dbReference type="PANTHER" id="PTHR43000">
    <property type="entry name" value="DTDP-D-GLUCOSE 4,6-DEHYDRATASE-RELATED"/>
    <property type="match status" value="1"/>
</dbReference>
<dbReference type="GO" id="GO:0006694">
    <property type="term" value="P:steroid biosynthetic process"/>
    <property type="evidence" value="ECO:0007669"/>
    <property type="project" value="InterPro"/>
</dbReference>
<evidence type="ECO:0000256" key="1">
    <source>
        <dbReference type="ARBA" id="ARBA00022813"/>
    </source>
</evidence>
<dbReference type="NCBIfam" id="TIGR01443">
    <property type="entry name" value="intein_Cterm"/>
    <property type="match status" value="1"/>
</dbReference>
<comment type="caution">
    <text evidence="4">The sequence shown here is derived from an EMBL/GenBank/DDBJ whole genome shotgun (WGS) entry which is preliminary data.</text>
</comment>
<dbReference type="Gene3D" id="2.170.16.10">
    <property type="entry name" value="Hedgehog/Intein (Hint) domain"/>
    <property type="match status" value="2"/>
</dbReference>
<dbReference type="GO" id="GO:0004519">
    <property type="term" value="F:endonuclease activity"/>
    <property type="evidence" value="ECO:0007669"/>
    <property type="project" value="InterPro"/>
</dbReference>
<dbReference type="InterPro" id="IPR036291">
    <property type="entry name" value="NAD(P)-bd_dom_sf"/>
</dbReference>
<dbReference type="InterPro" id="IPR027434">
    <property type="entry name" value="Homing_endonucl"/>
</dbReference>
<evidence type="ECO:0000259" key="3">
    <source>
        <dbReference type="PROSITE" id="PS50819"/>
    </source>
</evidence>
<dbReference type="PROSITE" id="PS50819">
    <property type="entry name" value="INTEIN_ENDONUCLEASE"/>
    <property type="match status" value="2"/>
</dbReference>
<feature type="domain" description="DOD-type homing endonuclease" evidence="3">
    <location>
        <begin position="232"/>
        <end position="367"/>
    </location>
</feature>
<dbReference type="SUPFAM" id="SSF51294">
    <property type="entry name" value="Hedgehog/intein (Hint) domain"/>
    <property type="match status" value="2"/>
</dbReference>